<evidence type="ECO:0000256" key="1">
    <source>
        <dbReference type="SAM" id="Phobius"/>
    </source>
</evidence>
<dbReference type="InterPro" id="IPR050400">
    <property type="entry name" value="Bact_Cytoskel_RodZ"/>
</dbReference>
<dbReference type="RefSeq" id="WP_157396302.1">
    <property type="nucleotide sequence ID" value="NZ_WSEL01000003.1"/>
</dbReference>
<name>A0A6N8IPT9_9BURK</name>
<feature type="transmembrane region" description="Helical" evidence="1">
    <location>
        <begin position="117"/>
        <end position="136"/>
    </location>
</feature>
<reference evidence="3 4" key="1">
    <citation type="submission" date="2019-12" db="EMBL/GenBank/DDBJ databases">
        <authorList>
            <person name="Huq M.A."/>
        </authorList>
    </citation>
    <scope>NUCLEOTIDE SEQUENCE [LARGE SCALE GENOMIC DNA]</scope>
    <source>
        <strain evidence="3 4">MAH-25</strain>
    </source>
</reference>
<dbReference type="Proteomes" id="UP000469385">
    <property type="component" value="Unassembled WGS sequence"/>
</dbReference>
<protein>
    <submittedName>
        <fullName evidence="3">DUF4115 domain-containing protein</fullName>
    </submittedName>
</protein>
<dbReference type="PANTHER" id="PTHR34475">
    <property type="match status" value="1"/>
</dbReference>
<dbReference type="Pfam" id="PF13413">
    <property type="entry name" value="HTH_25"/>
    <property type="match status" value="1"/>
</dbReference>
<accession>A0A6N8IPT9</accession>
<comment type="caution">
    <text evidence="3">The sequence shown here is derived from an EMBL/GenBank/DDBJ whole genome shotgun (WGS) entry which is preliminary data.</text>
</comment>
<organism evidence="3 4">
    <name type="scientific">Ramlibacter pinisoli</name>
    <dbReference type="NCBI Taxonomy" id="2682844"/>
    <lineage>
        <taxon>Bacteria</taxon>
        <taxon>Pseudomonadati</taxon>
        <taxon>Pseudomonadota</taxon>
        <taxon>Betaproteobacteria</taxon>
        <taxon>Burkholderiales</taxon>
        <taxon>Comamonadaceae</taxon>
        <taxon>Ramlibacter</taxon>
    </lineage>
</organism>
<keyword evidence="1" id="KW-0472">Membrane</keyword>
<gene>
    <name evidence="3" type="ORF">GON04_01795</name>
</gene>
<evidence type="ECO:0000313" key="4">
    <source>
        <dbReference type="Proteomes" id="UP000469385"/>
    </source>
</evidence>
<dbReference type="EMBL" id="WSEL01000003">
    <property type="protein sequence ID" value="MVQ28166.1"/>
    <property type="molecule type" value="Genomic_DNA"/>
</dbReference>
<keyword evidence="1" id="KW-1133">Transmembrane helix</keyword>
<dbReference type="GO" id="GO:0003677">
    <property type="term" value="F:DNA binding"/>
    <property type="evidence" value="ECO:0007669"/>
    <property type="project" value="InterPro"/>
</dbReference>
<feature type="domain" description="Cytoskeleton protein RodZ-like C-terminal" evidence="2">
    <location>
        <begin position="232"/>
        <end position="303"/>
    </location>
</feature>
<dbReference type="InterPro" id="IPR025194">
    <property type="entry name" value="RodZ-like_C"/>
</dbReference>
<dbReference type="AlphaFoldDB" id="A0A6N8IPT9"/>
<keyword evidence="1" id="KW-0812">Transmembrane</keyword>
<dbReference type="PANTHER" id="PTHR34475:SF1">
    <property type="entry name" value="CYTOSKELETON PROTEIN RODZ"/>
    <property type="match status" value="1"/>
</dbReference>
<dbReference type="InterPro" id="IPR010982">
    <property type="entry name" value="Lambda_DNA-bd_dom_sf"/>
</dbReference>
<keyword evidence="4" id="KW-1185">Reference proteome</keyword>
<dbReference type="Pfam" id="PF13464">
    <property type="entry name" value="RodZ_C"/>
    <property type="match status" value="1"/>
</dbReference>
<sequence length="305" mass="30446">MTEGQAGGPSAGSLLRQAREASGLHVAALAASLKVPVRKLEALEGDRYDELPDAVFARALASAVCRTLKVDAQPMLDRLPQGNAPRLGPEREPINAPFRAPGDYVGPSLFDRLTRPVFLAVFALLLGALVIIFLPAGGRDEVASKPAEAPAGVPMAPAILAPGAEAPAASAPGAPPVMPPVASADSAPTPTAAAPSATASAAAPVTVVAPSTQAAASAPADGTAVPASGLIVFKATGPSWVQVTDAKGTVTLRRLMAAGETAGASGSPPLVVTVGSANATSVQVRGQPYDLAAVAKDNVARFEVK</sequence>
<dbReference type="Gene3D" id="1.10.260.40">
    <property type="entry name" value="lambda repressor-like DNA-binding domains"/>
    <property type="match status" value="1"/>
</dbReference>
<evidence type="ECO:0000259" key="2">
    <source>
        <dbReference type="Pfam" id="PF13464"/>
    </source>
</evidence>
<proteinExistence type="predicted"/>
<evidence type="ECO:0000313" key="3">
    <source>
        <dbReference type="EMBL" id="MVQ28166.1"/>
    </source>
</evidence>